<name>A0A3G4ZVV1_9VIRU</name>
<dbReference type="GO" id="GO:0046872">
    <property type="term" value="F:metal ion binding"/>
    <property type="evidence" value="ECO:0007669"/>
    <property type="project" value="UniProtKB-KW"/>
</dbReference>
<proteinExistence type="predicted"/>
<dbReference type="EMBL" id="MK072079">
    <property type="protein sequence ID" value="AYV78474.1"/>
    <property type="molecule type" value="Genomic_DNA"/>
</dbReference>
<dbReference type="SUPFAM" id="SSF81301">
    <property type="entry name" value="Nucleotidyltransferase"/>
    <property type="match status" value="1"/>
</dbReference>
<dbReference type="PANTHER" id="PTHR46173">
    <property type="entry name" value="CCA TRNA NUCLEOTIDYLTRANSFERASE 1, MITOCHONDRIAL"/>
    <property type="match status" value="1"/>
</dbReference>
<evidence type="ECO:0000313" key="8">
    <source>
        <dbReference type="EMBL" id="AYV78474.1"/>
    </source>
</evidence>
<dbReference type="GO" id="GO:0008033">
    <property type="term" value="P:tRNA processing"/>
    <property type="evidence" value="ECO:0007669"/>
    <property type="project" value="UniProtKB-KW"/>
</dbReference>
<organism evidence="8">
    <name type="scientific">Edafosvirus sp</name>
    <dbReference type="NCBI Taxonomy" id="2487765"/>
    <lineage>
        <taxon>Viruses</taxon>
        <taxon>Varidnaviria</taxon>
        <taxon>Bamfordvirae</taxon>
        <taxon>Nucleocytoviricota</taxon>
        <taxon>Megaviricetes</taxon>
        <taxon>Imitervirales</taxon>
        <taxon>Mimiviridae</taxon>
        <taxon>Klosneuvirinae</taxon>
    </lineage>
</organism>
<evidence type="ECO:0000259" key="7">
    <source>
        <dbReference type="Pfam" id="PF01743"/>
    </source>
</evidence>
<dbReference type="PANTHER" id="PTHR46173:SF1">
    <property type="entry name" value="CCA TRNA NUCLEOTIDYLTRANSFERASE 1, MITOCHONDRIAL"/>
    <property type="match status" value="1"/>
</dbReference>
<reference evidence="8" key="1">
    <citation type="submission" date="2018-10" db="EMBL/GenBank/DDBJ databases">
        <title>Hidden diversity of soil giant viruses.</title>
        <authorList>
            <person name="Schulz F."/>
            <person name="Alteio L."/>
            <person name="Goudeau D."/>
            <person name="Ryan E.M."/>
            <person name="Malmstrom R.R."/>
            <person name="Blanchard J."/>
            <person name="Woyke T."/>
        </authorList>
    </citation>
    <scope>NUCLEOTIDE SEQUENCE</scope>
    <source>
        <strain evidence="8">EDV1</strain>
    </source>
</reference>
<sequence>MIKLNIYQIINIIINDIINNNMNDFVKDIISNGGNVYLVGGAVRNIFYNKIHNENKPIKDRDILVEKMKNEQLKTILAKYGNIKEAGQMFGVIKFKIFGTHEEIDVALPRKEVSTGSGYKDFKVTIDPETIFVGDDLSRRDATINAMVVQIYSTQDMYKKDYDEKNLIDLFDGINDIKNLVWRAVGNADIRFLEDPTRMMRAIRQCAELNLKLEEKTQKSIINNYKLLDIIIKQAPVRITEEIVRTLQAINCYPQIEFIFNSKIGEYIDLKYSDTILTALKYANDMKMQLHIKVAILLMNSNISEWIKKYELSASPHFEKQYVNFIICVDKLYYDLLKCNNEIKFRNLMQEIDKLCPNKCHEFTLNLIEYHEAIQLSTNKILREYLDKNKNRPLNTSEILLDGNMIQTKFKMKGRQIGELKKWLLKEITKDRVVNKTEELINHVSFFYLNK</sequence>
<dbReference type="InterPro" id="IPR002646">
    <property type="entry name" value="PolA_pol_head_dom"/>
</dbReference>
<feature type="domain" description="Poly A polymerase head" evidence="7">
    <location>
        <begin position="36"/>
        <end position="179"/>
    </location>
</feature>
<keyword evidence="2" id="KW-0808">Transferase</keyword>
<evidence type="ECO:0000256" key="3">
    <source>
        <dbReference type="ARBA" id="ARBA00022694"/>
    </source>
</evidence>
<dbReference type="SUPFAM" id="SSF81891">
    <property type="entry name" value="Poly A polymerase C-terminal region-like"/>
    <property type="match status" value="1"/>
</dbReference>
<evidence type="ECO:0000256" key="2">
    <source>
        <dbReference type="ARBA" id="ARBA00022679"/>
    </source>
</evidence>
<evidence type="ECO:0000256" key="6">
    <source>
        <dbReference type="ARBA" id="ARBA00022842"/>
    </source>
</evidence>
<evidence type="ECO:0000256" key="1">
    <source>
        <dbReference type="ARBA" id="ARBA00001946"/>
    </source>
</evidence>
<dbReference type="Gene3D" id="3.30.460.10">
    <property type="entry name" value="Beta Polymerase, domain 2"/>
    <property type="match status" value="1"/>
</dbReference>
<accession>A0A3G4ZVV1</accession>
<comment type="cofactor">
    <cofactor evidence="1">
        <name>Mg(2+)</name>
        <dbReference type="ChEBI" id="CHEBI:18420"/>
    </cofactor>
</comment>
<keyword evidence="4" id="KW-0548">Nucleotidyltransferase</keyword>
<gene>
    <name evidence="8" type="ORF">Edafosvirus14_21</name>
</gene>
<dbReference type="Gene3D" id="1.10.3090.10">
    <property type="entry name" value="cca-adding enzyme, domain 2"/>
    <property type="match status" value="1"/>
</dbReference>
<dbReference type="InterPro" id="IPR043519">
    <property type="entry name" value="NT_sf"/>
</dbReference>
<protein>
    <recommendedName>
        <fullName evidence="7">Poly A polymerase head domain-containing protein</fullName>
    </recommendedName>
</protein>
<dbReference type="InterPro" id="IPR050264">
    <property type="entry name" value="Bact_CCA-adding_enz_type3_sf"/>
</dbReference>
<dbReference type="GO" id="GO:0000049">
    <property type="term" value="F:tRNA binding"/>
    <property type="evidence" value="ECO:0007669"/>
    <property type="project" value="TreeGrafter"/>
</dbReference>
<keyword evidence="5" id="KW-0479">Metal-binding</keyword>
<evidence type="ECO:0000256" key="5">
    <source>
        <dbReference type="ARBA" id="ARBA00022723"/>
    </source>
</evidence>
<dbReference type="Pfam" id="PF01743">
    <property type="entry name" value="PolyA_pol"/>
    <property type="match status" value="1"/>
</dbReference>
<keyword evidence="6" id="KW-0460">Magnesium</keyword>
<evidence type="ECO:0000256" key="4">
    <source>
        <dbReference type="ARBA" id="ARBA00022695"/>
    </source>
</evidence>
<keyword evidence="3" id="KW-0819">tRNA processing</keyword>
<dbReference type="GO" id="GO:0016779">
    <property type="term" value="F:nucleotidyltransferase activity"/>
    <property type="evidence" value="ECO:0007669"/>
    <property type="project" value="UniProtKB-KW"/>
</dbReference>